<protein>
    <submittedName>
        <fullName evidence="2">Uncharacterized protein</fullName>
    </submittedName>
</protein>
<name>E2ZA66_9FIRM</name>
<keyword evidence="1" id="KW-0812">Transmembrane</keyword>
<evidence type="ECO:0000313" key="3">
    <source>
        <dbReference type="Proteomes" id="UP000003195"/>
    </source>
</evidence>
<keyword evidence="1" id="KW-0472">Membrane</keyword>
<gene>
    <name evidence="2" type="ORF">HMPREF9429_00325</name>
</gene>
<dbReference type="HOGENOM" id="CLU_3100614_0_0_9"/>
<reference evidence="2 3" key="1">
    <citation type="submission" date="2010-08" db="EMBL/GenBank/DDBJ databases">
        <authorList>
            <person name="Weinstock G."/>
            <person name="Sodergren E."/>
            <person name="Clifton S."/>
            <person name="Fulton L."/>
            <person name="Fulton B."/>
            <person name="Courtney L."/>
            <person name="Fronick C."/>
            <person name="Harrison M."/>
            <person name="Strong C."/>
            <person name="Farmer C."/>
            <person name="Delahaunty K."/>
            <person name="Markovic C."/>
            <person name="Hall O."/>
            <person name="Minx P."/>
            <person name="Tomlinson C."/>
            <person name="Mitreva M."/>
            <person name="Hou S."/>
            <person name="Chen J."/>
            <person name="Wollam A."/>
            <person name="Pepin K.H."/>
            <person name="Johnson M."/>
            <person name="Bhonagiri V."/>
            <person name="Zhang X."/>
            <person name="Suruliraj S."/>
            <person name="Warren W."/>
            <person name="Chinwalla A."/>
            <person name="Mardis E.R."/>
            <person name="Wilson R.K."/>
        </authorList>
    </citation>
    <scope>NUCLEOTIDE SEQUENCE [LARGE SCALE GENOMIC DNA]</scope>
    <source>
        <strain evidence="2 3">F0359</strain>
    </source>
</reference>
<keyword evidence="1" id="KW-1133">Transmembrane helix</keyword>
<evidence type="ECO:0000256" key="1">
    <source>
        <dbReference type="SAM" id="Phobius"/>
    </source>
</evidence>
<dbReference type="Proteomes" id="UP000003195">
    <property type="component" value="Unassembled WGS sequence"/>
</dbReference>
<accession>E2ZA66</accession>
<feature type="transmembrane region" description="Helical" evidence="1">
    <location>
        <begin position="32"/>
        <end position="50"/>
    </location>
</feature>
<dbReference type="STRING" id="706434.HMPREF9429_00325"/>
<organism evidence="2 3">
    <name type="scientific">Megasphaera micronuciformis F0359</name>
    <dbReference type="NCBI Taxonomy" id="706434"/>
    <lineage>
        <taxon>Bacteria</taxon>
        <taxon>Bacillati</taxon>
        <taxon>Bacillota</taxon>
        <taxon>Negativicutes</taxon>
        <taxon>Veillonellales</taxon>
        <taxon>Veillonellaceae</taxon>
        <taxon>Megasphaera</taxon>
    </lineage>
</organism>
<keyword evidence="3" id="KW-1185">Reference proteome</keyword>
<dbReference type="EMBL" id="AECS01000010">
    <property type="protein sequence ID" value="EFQ04828.1"/>
    <property type="molecule type" value="Genomic_DNA"/>
</dbReference>
<sequence>MICFKHIKYSLEEQGDIIGGRMVKGVVRMHEIGMFFILAFSVHVLQGNVFF</sequence>
<comment type="caution">
    <text evidence="2">The sequence shown here is derived from an EMBL/GenBank/DDBJ whole genome shotgun (WGS) entry which is preliminary data.</text>
</comment>
<evidence type="ECO:0000313" key="2">
    <source>
        <dbReference type="EMBL" id="EFQ04828.1"/>
    </source>
</evidence>
<dbReference type="AlphaFoldDB" id="E2ZA66"/>
<proteinExistence type="predicted"/>